<name>A0A975IWJ2_9CAUL</name>
<dbReference type="EMBL" id="CP073078">
    <property type="protein sequence ID" value="QUD90137.1"/>
    <property type="molecule type" value="Genomic_DNA"/>
</dbReference>
<protein>
    <submittedName>
        <fullName evidence="7">Sigma-70 family RNA polymerase sigma factor</fullName>
    </submittedName>
</protein>
<keyword evidence="2" id="KW-0805">Transcription regulation</keyword>
<dbReference type="Pfam" id="PF08281">
    <property type="entry name" value="Sigma70_r4_2"/>
    <property type="match status" value="1"/>
</dbReference>
<feature type="domain" description="RNA polymerase sigma factor 70 region 4 type 2" evidence="6">
    <location>
        <begin position="132"/>
        <end position="183"/>
    </location>
</feature>
<comment type="similarity">
    <text evidence="1">Belongs to the sigma-70 factor family. ECF subfamily.</text>
</comment>
<evidence type="ECO:0000256" key="3">
    <source>
        <dbReference type="ARBA" id="ARBA00023082"/>
    </source>
</evidence>
<dbReference type="InterPro" id="IPR014284">
    <property type="entry name" value="RNA_pol_sigma-70_dom"/>
</dbReference>
<dbReference type="SUPFAM" id="SSF88946">
    <property type="entry name" value="Sigma2 domain of RNA polymerase sigma factors"/>
    <property type="match status" value="1"/>
</dbReference>
<dbReference type="InterPro" id="IPR013324">
    <property type="entry name" value="RNA_pol_sigma_r3/r4-like"/>
</dbReference>
<dbReference type="Gene3D" id="1.10.10.10">
    <property type="entry name" value="Winged helix-like DNA-binding domain superfamily/Winged helix DNA-binding domain"/>
    <property type="match status" value="1"/>
</dbReference>
<dbReference type="PANTHER" id="PTHR43133">
    <property type="entry name" value="RNA POLYMERASE ECF-TYPE SIGMA FACTO"/>
    <property type="match status" value="1"/>
</dbReference>
<evidence type="ECO:0000313" key="8">
    <source>
        <dbReference type="Proteomes" id="UP000676409"/>
    </source>
</evidence>
<evidence type="ECO:0000259" key="6">
    <source>
        <dbReference type="Pfam" id="PF08281"/>
    </source>
</evidence>
<reference evidence="7" key="1">
    <citation type="submission" date="2021-04" db="EMBL/GenBank/DDBJ databases">
        <title>The complete genome sequence of Caulobacter sp. S6.</title>
        <authorList>
            <person name="Tang Y."/>
            <person name="Ouyang W."/>
            <person name="Liu Q."/>
            <person name="Huang B."/>
            <person name="Guo Z."/>
            <person name="Lei P."/>
        </authorList>
    </citation>
    <scope>NUCLEOTIDE SEQUENCE</scope>
    <source>
        <strain evidence="7">S6</strain>
    </source>
</reference>
<dbReference type="PANTHER" id="PTHR43133:SF63">
    <property type="entry name" value="RNA POLYMERASE SIGMA FACTOR FECI-RELATED"/>
    <property type="match status" value="1"/>
</dbReference>
<dbReference type="InterPro" id="IPR039425">
    <property type="entry name" value="RNA_pol_sigma-70-like"/>
</dbReference>
<dbReference type="InterPro" id="IPR036388">
    <property type="entry name" value="WH-like_DNA-bd_sf"/>
</dbReference>
<evidence type="ECO:0000256" key="1">
    <source>
        <dbReference type="ARBA" id="ARBA00010641"/>
    </source>
</evidence>
<proteinExistence type="inferred from homology"/>
<evidence type="ECO:0000256" key="4">
    <source>
        <dbReference type="ARBA" id="ARBA00023163"/>
    </source>
</evidence>
<evidence type="ECO:0000259" key="5">
    <source>
        <dbReference type="Pfam" id="PF04542"/>
    </source>
</evidence>
<dbReference type="GO" id="GO:0016987">
    <property type="term" value="F:sigma factor activity"/>
    <property type="evidence" value="ECO:0007669"/>
    <property type="project" value="UniProtKB-KW"/>
</dbReference>
<gene>
    <name evidence="7" type="ORF">KCG34_09850</name>
</gene>
<dbReference type="Proteomes" id="UP000676409">
    <property type="component" value="Chromosome"/>
</dbReference>
<keyword evidence="8" id="KW-1185">Reference proteome</keyword>
<dbReference type="Gene3D" id="1.10.1740.10">
    <property type="match status" value="1"/>
</dbReference>
<feature type="domain" description="RNA polymerase sigma-70 region 2" evidence="5">
    <location>
        <begin position="32"/>
        <end position="94"/>
    </location>
</feature>
<dbReference type="InterPro" id="IPR013249">
    <property type="entry name" value="RNA_pol_sigma70_r4_t2"/>
</dbReference>
<dbReference type="SUPFAM" id="SSF88659">
    <property type="entry name" value="Sigma3 and sigma4 domains of RNA polymerase sigma factors"/>
    <property type="match status" value="1"/>
</dbReference>
<dbReference type="GO" id="GO:0006352">
    <property type="term" value="P:DNA-templated transcription initiation"/>
    <property type="evidence" value="ECO:0007669"/>
    <property type="project" value="InterPro"/>
</dbReference>
<accession>A0A975IWJ2</accession>
<keyword evidence="4" id="KW-0804">Transcription</keyword>
<dbReference type="GO" id="GO:0003677">
    <property type="term" value="F:DNA binding"/>
    <property type="evidence" value="ECO:0007669"/>
    <property type="project" value="InterPro"/>
</dbReference>
<dbReference type="RefSeq" id="WP_211940188.1">
    <property type="nucleotide sequence ID" value="NZ_CP073078.1"/>
</dbReference>
<dbReference type="KEGG" id="caul:KCG34_09850"/>
<organism evidence="7 8">
    <name type="scientific">Phenylobacterium montanum</name>
    <dbReference type="NCBI Taxonomy" id="2823693"/>
    <lineage>
        <taxon>Bacteria</taxon>
        <taxon>Pseudomonadati</taxon>
        <taxon>Pseudomonadota</taxon>
        <taxon>Alphaproteobacteria</taxon>
        <taxon>Caulobacterales</taxon>
        <taxon>Caulobacteraceae</taxon>
        <taxon>Phenylobacterium</taxon>
    </lineage>
</organism>
<keyword evidence="3" id="KW-0731">Sigma factor</keyword>
<dbReference type="AlphaFoldDB" id="A0A975IWJ2"/>
<evidence type="ECO:0000256" key="2">
    <source>
        <dbReference type="ARBA" id="ARBA00023015"/>
    </source>
</evidence>
<evidence type="ECO:0000313" key="7">
    <source>
        <dbReference type="EMBL" id="QUD90137.1"/>
    </source>
</evidence>
<dbReference type="NCBIfam" id="TIGR02937">
    <property type="entry name" value="sigma70-ECF"/>
    <property type="match status" value="1"/>
</dbReference>
<dbReference type="InterPro" id="IPR007627">
    <property type="entry name" value="RNA_pol_sigma70_r2"/>
</dbReference>
<dbReference type="Pfam" id="PF04542">
    <property type="entry name" value="Sigma70_r2"/>
    <property type="match status" value="1"/>
</dbReference>
<dbReference type="InterPro" id="IPR013325">
    <property type="entry name" value="RNA_pol_sigma_r2"/>
</dbReference>
<sequence>MTMDVLAQIAGDPQERGGDAGRLGARLELDRLFRAETPRLTRFFARRVWRQEQVCDLLQETFLHFLRVQSQAGEVASPGAYLQRIASNLLRDFADHRALWSPVITSGAIDPDAFASSDASPLDHLEAQDLLRKYQRALGGLKPKTREIFLLHRRDGLTYGEIAIRTDMSVSGVEKHMMKAIAHIDRVFGRV</sequence>